<dbReference type="AlphaFoldDB" id="A0A8T0E2F9"/>
<protein>
    <submittedName>
        <fullName evidence="1">Protein SSUH2 like protein</fullName>
    </submittedName>
</protein>
<dbReference type="PANTHER" id="PTHR48465:SF1">
    <property type="entry name" value="PROTEIN SSUH2 HOMOLOG"/>
    <property type="match status" value="1"/>
</dbReference>
<accession>A0A8T0E2F9</accession>
<evidence type="ECO:0000313" key="2">
    <source>
        <dbReference type="Proteomes" id="UP000807504"/>
    </source>
</evidence>
<dbReference type="EMBL" id="JABXBU010002231">
    <property type="protein sequence ID" value="KAF8764536.1"/>
    <property type="molecule type" value="Genomic_DNA"/>
</dbReference>
<reference evidence="1" key="2">
    <citation type="submission" date="2020-06" db="EMBL/GenBank/DDBJ databases">
        <authorList>
            <person name="Sheffer M."/>
        </authorList>
    </citation>
    <scope>NUCLEOTIDE SEQUENCE</scope>
</reference>
<reference evidence="1" key="1">
    <citation type="journal article" date="2020" name="bioRxiv">
        <title>Chromosome-level reference genome of the European wasp spider Argiope bruennichi: a resource for studies on range expansion and evolutionary adaptation.</title>
        <authorList>
            <person name="Sheffer M.M."/>
            <person name="Hoppe A."/>
            <person name="Krehenwinkel H."/>
            <person name="Uhl G."/>
            <person name="Kuss A.W."/>
            <person name="Jensen L."/>
            <person name="Jensen C."/>
            <person name="Gillespie R.G."/>
            <person name="Hoff K.J."/>
            <person name="Prost S."/>
        </authorList>
    </citation>
    <scope>NUCLEOTIDE SEQUENCE</scope>
</reference>
<comment type="caution">
    <text evidence="1">The sequence shown here is derived from an EMBL/GenBank/DDBJ whole genome shotgun (WGS) entry which is preliminary data.</text>
</comment>
<name>A0A8T0E2F9_ARGBR</name>
<proteinExistence type="predicted"/>
<dbReference type="InterPro" id="IPR052789">
    <property type="entry name" value="SSUH2_homolog"/>
</dbReference>
<dbReference type="InterPro" id="IPR036410">
    <property type="entry name" value="HSP_DnaJ_Cys-rich_dom_sf"/>
</dbReference>
<dbReference type="PANTHER" id="PTHR48465">
    <property type="entry name" value="PROTEIN SSUH2 HOMOLOG"/>
    <property type="match status" value="1"/>
</dbReference>
<keyword evidence="2" id="KW-1185">Reference proteome</keyword>
<evidence type="ECO:0000313" key="1">
    <source>
        <dbReference type="EMBL" id="KAF8764536.1"/>
    </source>
</evidence>
<dbReference type="SUPFAM" id="SSF57938">
    <property type="entry name" value="DnaJ/Hsp40 cysteine-rich domain"/>
    <property type="match status" value="1"/>
</dbReference>
<sequence>MFLRRNLCTLAVKTTTQMEASETDLPSLSDQEIRDLCFEYIQDYYCYGSKFISDMILTDIKTEFIYHYRLESFTEKRESSDAAYPYYGQPVDGAENGRAPGLWDIPIGAPKWFTEEKRSAEIPHTSYVKTCGRCNGTKKVTCPRCIGTGMAKCPTCSGKGKDSEDNFCTECRGKGKISCWLCSKTGSVSCKTCSGTGKLKHQKQLDVTWRIHPEDFFTNTYALPKLYLLEAEGKEILRQEGQTVQPINFEQNAVLNEGSVALIAKHNSSFSDEKILAQRHYLRKIPLTKVMYAWSAKRGEFYIYGFQNKVYFEHYPQQCCCVPC</sequence>
<gene>
    <name evidence="1" type="ORF">HNY73_022601</name>
</gene>
<dbReference type="Proteomes" id="UP000807504">
    <property type="component" value="Unassembled WGS sequence"/>
</dbReference>
<organism evidence="1 2">
    <name type="scientific">Argiope bruennichi</name>
    <name type="common">Wasp spider</name>
    <name type="synonym">Aranea bruennichi</name>
    <dbReference type="NCBI Taxonomy" id="94029"/>
    <lineage>
        <taxon>Eukaryota</taxon>
        <taxon>Metazoa</taxon>
        <taxon>Ecdysozoa</taxon>
        <taxon>Arthropoda</taxon>
        <taxon>Chelicerata</taxon>
        <taxon>Arachnida</taxon>
        <taxon>Araneae</taxon>
        <taxon>Araneomorphae</taxon>
        <taxon>Entelegynae</taxon>
        <taxon>Araneoidea</taxon>
        <taxon>Araneidae</taxon>
        <taxon>Argiope</taxon>
    </lineage>
</organism>